<evidence type="ECO:0000313" key="2">
    <source>
        <dbReference type="EMBL" id="PFH03305.1"/>
    </source>
</evidence>
<keyword evidence="1" id="KW-1133">Transmembrane helix</keyword>
<protein>
    <submittedName>
        <fullName evidence="2">Uncharacterized protein</fullName>
    </submittedName>
</protein>
<reference evidence="2 3" key="1">
    <citation type="submission" date="2017-09" db="EMBL/GenBank/DDBJ databases">
        <title>Evaluation of Pacific Biosciences Sequencing Technology to Finishing C. thermocellum Genome Sequences.</title>
        <authorList>
            <person name="Brown S."/>
        </authorList>
    </citation>
    <scope>NUCLEOTIDE SEQUENCE [LARGE SCALE GENOMIC DNA]</scope>
    <source>
        <strain evidence="2 3">AD2</strain>
    </source>
</reference>
<proteinExistence type="predicted"/>
<dbReference type="GeneID" id="51518943"/>
<keyword evidence="1" id="KW-0472">Membrane</keyword>
<name>A0AB36TIH3_ACETH</name>
<dbReference type="AlphaFoldDB" id="A0AB36TIH3"/>
<evidence type="ECO:0000256" key="1">
    <source>
        <dbReference type="SAM" id="Phobius"/>
    </source>
</evidence>
<keyword evidence="1" id="KW-0812">Transmembrane</keyword>
<dbReference type="EMBL" id="PDBW01000001">
    <property type="protein sequence ID" value="PFH03305.1"/>
    <property type="molecule type" value="Genomic_DNA"/>
</dbReference>
<feature type="transmembrane region" description="Helical" evidence="1">
    <location>
        <begin position="32"/>
        <end position="53"/>
    </location>
</feature>
<organism evidence="2 3">
    <name type="scientific">Acetivibrio thermocellus AD2</name>
    <dbReference type="NCBI Taxonomy" id="1138384"/>
    <lineage>
        <taxon>Bacteria</taxon>
        <taxon>Bacillati</taxon>
        <taxon>Bacillota</taxon>
        <taxon>Clostridia</taxon>
        <taxon>Eubacteriales</taxon>
        <taxon>Oscillospiraceae</taxon>
        <taxon>Acetivibrio</taxon>
    </lineage>
</organism>
<sequence length="54" mass="6507">MFNFLNNDYELQPRTYSIKSYRRRESSIGKKMARLLVWLVILIILGVAAFLFFY</sequence>
<comment type="caution">
    <text evidence="2">The sequence shown here is derived from an EMBL/GenBank/DDBJ whole genome shotgun (WGS) entry which is preliminary data.</text>
</comment>
<evidence type="ECO:0000313" key="3">
    <source>
        <dbReference type="Proteomes" id="UP000223596"/>
    </source>
</evidence>
<accession>A0AB36TIH3</accession>
<dbReference type="RefSeq" id="WP_003512319.1">
    <property type="nucleotide sequence ID" value="NZ_CP013828.1"/>
</dbReference>
<gene>
    <name evidence="2" type="ORF">M972_112109</name>
</gene>
<dbReference type="Proteomes" id="UP000223596">
    <property type="component" value="Unassembled WGS sequence"/>
</dbReference>